<dbReference type="RefSeq" id="WP_047119698.1">
    <property type="nucleotide sequence ID" value="NZ_CM125969.1"/>
</dbReference>
<feature type="transmembrane region" description="Helical" evidence="1">
    <location>
        <begin position="43"/>
        <end position="65"/>
    </location>
</feature>
<keyword evidence="1" id="KW-0472">Membrane</keyword>
<proteinExistence type="predicted"/>
<keyword evidence="1" id="KW-0812">Transmembrane</keyword>
<name>A0A365YCS2_9MICC</name>
<dbReference type="AlphaFoldDB" id="A0A365YCS2"/>
<gene>
    <name evidence="2" type="ORF">C1H84_11175</name>
</gene>
<evidence type="ECO:0000256" key="1">
    <source>
        <dbReference type="SAM" id="Phobius"/>
    </source>
</evidence>
<comment type="caution">
    <text evidence="2">The sequence shown here is derived from an EMBL/GenBank/DDBJ whole genome shotgun (WGS) entry which is preliminary data.</text>
</comment>
<reference evidence="2 3" key="1">
    <citation type="submission" date="2018-01" db="EMBL/GenBank/DDBJ databases">
        <title>Glutamicibacter soli strain NHPC-3 Whole genome sequence and assembly.</title>
        <authorList>
            <person name="Choudhury P."/>
            <person name="Gupta D."/>
            <person name="Sengupta K."/>
            <person name="Jawed A."/>
            <person name="Sultana N."/>
            <person name="Saha P."/>
        </authorList>
    </citation>
    <scope>NUCLEOTIDE SEQUENCE [LARGE SCALE GENOMIC DNA]</scope>
    <source>
        <strain evidence="2 3">NHPC-3</strain>
    </source>
</reference>
<accession>A0A365YCS2</accession>
<protein>
    <submittedName>
        <fullName evidence="2">Uncharacterized protein</fullName>
    </submittedName>
</protein>
<evidence type="ECO:0000313" key="2">
    <source>
        <dbReference type="EMBL" id="RBM00505.1"/>
    </source>
</evidence>
<keyword evidence="3" id="KW-1185">Reference proteome</keyword>
<dbReference type="EMBL" id="POAF01000005">
    <property type="protein sequence ID" value="RBM00505.1"/>
    <property type="molecule type" value="Genomic_DNA"/>
</dbReference>
<feature type="transmembrane region" description="Helical" evidence="1">
    <location>
        <begin position="12"/>
        <end position="31"/>
    </location>
</feature>
<sequence length="82" mass="8864">MNSKPTRETKFPTGTLVFGLILVVVAVVSLSNTIFDWTLDTPLFFISLIALAGIVMIVSGIASAMKRGNRDDELPPPANPNY</sequence>
<organism evidence="2 3">
    <name type="scientific">Glutamicibacter soli</name>
    <dbReference type="NCBI Taxonomy" id="453836"/>
    <lineage>
        <taxon>Bacteria</taxon>
        <taxon>Bacillati</taxon>
        <taxon>Actinomycetota</taxon>
        <taxon>Actinomycetes</taxon>
        <taxon>Micrococcales</taxon>
        <taxon>Micrococcaceae</taxon>
        <taxon>Glutamicibacter</taxon>
    </lineage>
</organism>
<dbReference type="Proteomes" id="UP000252167">
    <property type="component" value="Unassembled WGS sequence"/>
</dbReference>
<evidence type="ECO:0000313" key="3">
    <source>
        <dbReference type="Proteomes" id="UP000252167"/>
    </source>
</evidence>
<keyword evidence="1" id="KW-1133">Transmembrane helix</keyword>